<proteinExistence type="predicted"/>
<gene>
    <name evidence="2" type="ORF">SNEC2469_LOCUS6626</name>
</gene>
<dbReference type="Pfam" id="PF07647">
    <property type="entry name" value="SAM_2"/>
    <property type="match status" value="1"/>
</dbReference>
<dbReference type="SMART" id="SM00454">
    <property type="entry name" value="SAM"/>
    <property type="match status" value="1"/>
</dbReference>
<evidence type="ECO:0000313" key="3">
    <source>
        <dbReference type="Proteomes" id="UP000601435"/>
    </source>
</evidence>
<protein>
    <recommendedName>
        <fullName evidence="1">SAM domain-containing protein</fullName>
    </recommendedName>
</protein>
<name>A0A812MU44_9DINO</name>
<feature type="domain" description="SAM" evidence="1">
    <location>
        <begin position="308"/>
        <end position="375"/>
    </location>
</feature>
<dbReference type="Proteomes" id="UP000601435">
    <property type="component" value="Unassembled WGS sequence"/>
</dbReference>
<dbReference type="InterPro" id="IPR001660">
    <property type="entry name" value="SAM"/>
</dbReference>
<dbReference type="Gene3D" id="1.10.150.50">
    <property type="entry name" value="Transcription Factor, Ets-1"/>
    <property type="match status" value="1"/>
</dbReference>
<keyword evidence="3" id="KW-1185">Reference proteome</keyword>
<dbReference type="InterPro" id="IPR013761">
    <property type="entry name" value="SAM/pointed_sf"/>
</dbReference>
<evidence type="ECO:0000313" key="2">
    <source>
        <dbReference type="EMBL" id="CAE7274069.1"/>
    </source>
</evidence>
<dbReference type="SUPFAM" id="SSF47769">
    <property type="entry name" value="SAM/Pointed domain"/>
    <property type="match status" value="1"/>
</dbReference>
<dbReference type="AlphaFoldDB" id="A0A812MU44"/>
<sequence length="412" mass="46883">MSTTSFEVVEVESHDGASEVGISRVHRFPQVLQNSDVVEVEEFIRNLQDGVDPFKTELADSLQNAGNRVMRQFRHLAKRLTQSLQVLCEVAEQCRDNLGVRTARLLERSALAENDRVNIKAGISQMEKDLFENELFLEFRELVQECEEDFSDHQQGYDQSISQQESKLVHRHLWAERFANLYAVWWLLNDKVPKDVPYVLLTCSALLGSASCRLPGSLRALVPVCGLASGLIWSGKMLMFGKRTDFDCVRRETEDILNNVRDVKRLGSSISRFYQELKKDMEIIQSHRAKFRQLSKQVDFLAMSDQDVKSWDAETLSVALRGWNLPACADTFLENGISGYAFCNDLNEQDFMNMGIENDLTLRRLKSLQANAKEGKQEFYCPDAKVAAGSLKKAVQDVVDCISRTKAKYCRS</sequence>
<organism evidence="2 3">
    <name type="scientific">Symbiodinium necroappetens</name>
    <dbReference type="NCBI Taxonomy" id="1628268"/>
    <lineage>
        <taxon>Eukaryota</taxon>
        <taxon>Sar</taxon>
        <taxon>Alveolata</taxon>
        <taxon>Dinophyceae</taxon>
        <taxon>Suessiales</taxon>
        <taxon>Symbiodiniaceae</taxon>
        <taxon>Symbiodinium</taxon>
    </lineage>
</organism>
<dbReference type="EMBL" id="CAJNJA010011518">
    <property type="protein sequence ID" value="CAE7274069.1"/>
    <property type="molecule type" value="Genomic_DNA"/>
</dbReference>
<reference evidence="2" key="1">
    <citation type="submission" date="2021-02" db="EMBL/GenBank/DDBJ databases">
        <authorList>
            <person name="Dougan E. K."/>
            <person name="Rhodes N."/>
            <person name="Thang M."/>
            <person name="Chan C."/>
        </authorList>
    </citation>
    <scope>NUCLEOTIDE SEQUENCE</scope>
</reference>
<accession>A0A812MU44</accession>
<dbReference type="OrthoDB" id="418299at2759"/>
<comment type="caution">
    <text evidence="2">The sequence shown here is derived from an EMBL/GenBank/DDBJ whole genome shotgun (WGS) entry which is preliminary data.</text>
</comment>
<evidence type="ECO:0000259" key="1">
    <source>
        <dbReference type="SMART" id="SM00454"/>
    </source>
</evidence>